<dbReference type="Pfam" id="PF01361">
    <property type="entry name" value="Tautomerase"/>
    <property type="match status" value="1"/>
</dbReference>
<sequence>MPIVHIELLEGRSIEQKRDMVKKVTDAIVETAGCPIEAVKIVICEMQKTHFGEGGILRSDR</sequence>
<protein>
    <recommendedName>
        <fullName evidence="4">Tautomerase</fullName>
        <ecNumber evidence="4">5.3.2.-</ecNumber>
    </recommendedName>
</protein>
<dbReference type="SUPFAM" id="SSF55331">
    <property type="entry name" value="Tautomerase/MIF"/>
    <property type="match status" value="1"/>
</dbReference>
<dbReference type="InterPro" id="IPR014347">
    <property type="entry name" value="Tautomerase/MIF_sf"/>
</dbReference>
<evidence type="ECO:0000313" key="7">
    <source>
        <dbReference type="Proteomes" id="UP000076268"/>
    </source>
</evidence>
<evidence type="ECO:0000256" key="4">
    <source>
        <dbReference type="RuleBase" id="RU362032"/>
    </source>
</evidence>
<name>A0A154BTE3_ANASB</name>
<dbReference type="EC" id="5.3.2.-" evidence="4"/>
<dbReference type="PANTHER" id="PTHR35530:SF1">
    <property type="entry name" value="2-HYDROXYMUCONATE TAUTOMERASE"/>
    <property type="match status" value="1"/>
</dbReference>
<feature type="domain" description="4-oxalocrotonate tautomerase-like" evidence="5">
    <location>
        <begin position="2"/>
        <end position="55"/>
    </location>
</feature>
<dbReference type="NCBIfam" id="NF002571">
    <property type="entry name" value="PRK02220.1"/>
    <property type="match status" value="1"/>
</dbReference>
<reference evidence="6 7" key="1">
    <citation type="submission" date="2016-02" db="EMBL/GenBank/DDBJ databases">
        <title>Anaerosporomusa subterraneum gen. nov., sp. nov., a spore-forming obligate anaerobe isolated from saprolite.</title>
        <authorList>
            <person name="Choi J.K."/>
            <person name="Shah M."/>
            <person name="Yee N."/>
        </authorList>
    </citation>
    <scope>NUCLEOTIDE SEQUENCE [LARGE SCALE GENOMIC DNA]</scope>
    <source>
        <strain evidence="6 7">RU4</strain>
    </source>
</reference>
<proteinExistence type="inferred from homology"/>
<dbReference type="NCBIfam" id="NF001966">
    <property type="entry name" value="PRK00745.1"/>
    <property type="match status" value="1"/>
</dbReference>
<evidence type="ECO:0000256" key="2">
    <source>
        <dbReference type="ARBA" id="ARBA00023235"/>
    </source>
</evidence>
<accession>A0A154BTE3</accession>
<dbReference type="EMBL" id="LSGP01000013">
    <property type="protein sequence ID" value="KYZ77191.1"/>
    <property type="molecule type" value="Genomic_DNA"/>
</dbReference>
<dbReference type="Proteomes" id="UP000076268">
    <property type="component" value="Unassembled WGS sequence"/>
</dbReference>
<gene>
    <name evidence="6" type="ORF">AXX12_03395</name>
</gene>
<dbReference type="RefSeq" id="WP_066239069.1">
    <property type="nucleotide sequence ID" value="NZ_LSGP01000013.1"/>
</dbReference>
<dbReference type="Gene3D" id="3.30.429.10">
    <property type="entry name" value="Macrophage Migration Inhibitory Factor"/>
    <property type="match status" value="1"/>
</dbReference>
<feature type="active site" description="Proton acceptor; via imino nitrogen" evidence="3">
    <location>
        <position position="2"/>
    </location>
</feature>
<dbReference type="InterPro" id="IPR004370">
    <property type="entry name" value="4-OT-like_dom"/>
</dbReference>
<evidence type="ECO:0000256" key="3">
    <source>
        <dbReference type="PIRSR" id="PIRSR618191-1"/>
    </source>
</evidence>
<dbReference type="NCBIfam" id="TIGR00013">
    <property type="entry name" value="taut"/>
    <property type="match status" value="1"/>
</dbReference>
<evidence type="ECO:0000313" key="6">
    <source>
        <dbReference type="EMBL" id="KYZ77191.1"/>
    </source>
</evidence>
<evidence type="ECO:0000259" key="5">
    <source>
        <dbReference type="Pfam" id="PF01361"/>
    </source>
</evidence>
<evidence type="ECO:0000256" key="1">
    <source>
        <dbReference type="ARBA" id="ARBA00006723"/>
    </source>
</evidence>
<dbReference type="InterPro" id="IPR018191">
    <property type="entry name" value="4-OT"/>
</dbReference>
<dbReference type="GO" id="GO:0016853">
    <property type="term" value="F:isomerase activity"/>
    <property type="evidence" value="ECO:0007669"/>
    <property type="project" value="UniProtKB-UniRule"/>
</dbReference>
<comment type="similarity">
    <text evidence="1 4">Belongs to the 4-oxalocrotonate tautomerase family.</text>
</comment>
<dbReference type="AlphaFoldDB" id="A0A154BTE3"/>
<organism evidence="6 7">
    <name type="scientific">Anaerosporomusa subterranea</name>
    <dbReference type="NCBI Taxonomy" id="1794912"/>
    <lineage>
        <taxon>Bacteria</taxon>
        <taxon>Bacillati</taxon>
        <taxon>Bacillota</taxon>
        <taxon>Negativicutes</taxon>
        <taxon>Acetonemataceae</taxon>
        <taxon>Anaerosporomusa</taxon>
    </lineage>
</organism>
<dbReference type="PANTHER" id="PTHR35530">
    <property type="entry name" value="TAUTOMERASE-RELATED"/>
    <property type="match status" value="1"/>
</dbReference>
<keyword evidence="7" id="KW-1185">Reference proteome</keyword>
<dbReference type="STRING" id="1794912.AXX12_03395"/>
<comment type="caution">
    <text evidence="6">The sequence shown here is derived from an EMBL/GenBank/DDBJ whole genome shotgun (WGS) entry which is preliminary data.</text>
</comment>
<keyword evidence="2 4" id="KW-0413">Isomerase</keyword>
<dbReference type="OrthoDB" id="5405937at2"/>